<comment type="caution">
    <text evidence="1">The sequence shown here is derived from an EMBL/GenBank/DDBJ whole genome shotgun (WGS) entry which is preliminary data.</text>
</comment>
<keyword evidence="2" id="KW-1185">Reference proteome</keyword>
<evidence type="ECO:0000313" key="1">
    <source>
        <dbReference type="EMBL" id="KAF2089950.1"/>
    </source>
</evidence>
<dbReference type="InterPro" id="IPR038883">
    <property type="entry name" value="AN11006-like"/>
</dbReference>
<dbReference type="EMBL" id="ML978713">
    <property type="protein sequence ID" value="KAF2089950.1"/>
    <property type="molecule type" value="Genomic_DNA"/>
</dbReference>
<dbReference type="PANTHER" id="PTHR42085">
    <property type="entry name" value="F-BOX DOMAIN-CONTAINING PROTEIN"/>
    <property type="match status" value="1"/>
</dbReference>
<sequence>MAATDEIEDLEDSDVESPPPKPFRFFDLPSEIRLRVYELLLHVPGTVDLDPINFRRIKPRFNVFLVSRRMHEEAYRVFYGHNTFRLFPIHGRFFHTKKPLLMRLAPHHRAAITNLELRLGPGWTGLPTCWAISDKLGIEDMTHWRVFKIFVECDPASDNIFKGFRKSENWFTHYCTRIVHQIWSRAPSIQEVQFDAFPAVPKDSPLMLELLRESREHHKKITWGPERGWKDDPIMDLVIGLQHVKLDSIAIDCESRG</sequence>
<reference evidence="1" key="1">
    <citation type="journal article" date="2020" name="Stud. Mycol.">
        <title>101 Dothideomycetes genomes: a test case for predicting lifestyles and emergence of pathogens.</title>
        <authorList>
            <person name="Haridas S."/>
            <person name="Albert R."/>
            <person name="Binder M."/>
            <person name="Bloem J."/>
            <person name="Labutti K."/>
            <person name="Salamov A."/>
            <person name="Andreopoulos B."/>
            <person name="Baker S."/>
            <person name="Barry K."/>
            <person name="Bills G."/>
            <person name="Bluhm B."/>
            <person name="Cannon C."/>
            <person name="Castanera R."/>
            <person name="Culley D."/>
            <person name="Daum C."/>
            <person name="Ezra D."/>
            <person name="Gonzalez J."/>
            <person name="Henrissat B."/>
            <person name="Kuo A."/>
            <person name="Liang C."/>
            <person name="Lipzen A."/>
            <person name="Lutzoni F."/>
            <person name="Magnuson J."/>
            <person name="Mondo S."/>
            <person name="Nolan M."/>
            <person name="Ohm R."/>
            <person name="Pangilinan J."/>
            <person name="Park H.-J."/>
            <person name="Ramirez L."/>
            <person name="Alfaro M."/>
            <person name="Sun H."/>
            <person name="Tritt A."/>
            <person name="Yoshinaga Y."/>
            <person name="Zwiers L.-H."/>
            <person name="Turgeon B."/>
            <person name="Goodwin S."/>
            <person name="Spatafora J."/>
            <person name="Crous P."/>
            <person name="Grigoriev I."/>
        </authorList>
    </citation>
    <scope>NUCLEOTIDE SEQUENCE</scope>
    <source>
        <strain evidence="1">CBS 121410</strain>
    </source>
</reference>
<organism evidence="1 2">
    <name type="scientific">Saccharata proteae CBS 121410</name>
    <dbReference type="NCBI Taxonomy" id="1314787"/>
    <lineage>
        <taxon>Eukaryota</taxon>
        <taxon>Fungi</taxon>
        <taxon>Dikarya</taxon>
        <taxon>Ascomycota</taxon>
        <taxon>Pezizomycotina</taxon>
        <taxon>Dothideomycetes</taxon>
        <taxon>Dothideomycetes incertae sedis</taxon>
        <taxon>Botryosphaeriales</taxon>
        <taxon>Saccharataceae</taxon>
        <taxon>Saccharata</taxon>
    </lineage>
</organism>
<evidence type="ECO:0008006" key="3">
    <source>
        <dbReference type="Google" id="ProtNLM"/>
    </source>
</evidence>
<dbReference type="AlphaFoldDB" id="A0A9P4LYI8"/>
<evidence type="ECO:0000313" key="2">
    <source>
        <dbReference type="Proteomes" id="UP000799776"/>
    </source>
</evidence>
<dbReference type="PANTHER" id="PTHR42085:SF2">
    <property type="entry name" value="F-BOX DOMAIN-CONTAINING PROTEIN"/>
    <property type="match status" value="1"/>
</dbReference>
<proteinExistence type="predicted"/>
<accession>A0A9P4LYI8</accession>
<name>A0A9P4LYI8_9PEZI</name>
<protein>
    <recommendedName>
        <fullName evidence="3">F-box domain-containing protein</fullName>
    </recommendedName>
</protein>
<dbReference type="OrthoDB" id="5372935at2759"/>
<dbReference type="Proteomes" id="UP000799776">
    <property type="component" value="Unassembled WGS sequence"/>
</dbReference>
<gene>
    <name evidence="1" type="ORF">K490DRAFT_35218</name>
</gene>